<proteinExistence type="predicted"/>
<dbReference type="Proteomes" id="UP000183487">
    <property type="component" value="Unassembled WGS sequence"/>
</dbReference>
<dbReference type="EMBL" id="FNKP01000002">
    <property type="protein sequence ID" value="SDR19197.1"/>
    <property type="molecule type" value="Genomic_DNA"/>
</dbReference>
<keyword evidence="2" id="KW-1185">Reference proteome</keyword>
<dbReference type="RefSeq" id="WP_074766892.1">
    <property type="nucleotide sequence ID" value="NZ_FNKP01000002.1"/>
</dbReference>
<gene>
    <name evidence="1" type="ORF">SAMN05443245_3442</name>
</gene>
<dbReference type="AlphaFoldDB" id="A0A1H1H175"/>
<name>A0A1H1H175_9BURK</name>
<reference evidence="2" key="1">
    <citation type="submission" date="2016-10" db="EMBL/GenBank/DDBJ databases">
        <authorList>
            <person name="Varghese N."/>
            <person name="Submissions S."/>
        </authorList>
    </citation>
    <scope>NUCLEOTIDE SEQUENCE [LARGE SCALE GENOMIC DNA]</scope>
    <source>
        <strain evidence="2">GAS106B</strain>
    </source>
</reference>
<accession>A0A1H1H175</accession>
<dbReference type="OrthoDB" id="9108891at2"/>
<organism evidence="1 2">
    <name type="scientific">Paraburkholderia fungorum</name>
    <dbReference type="NCBI Taxonomy" id="134537"/>
    <lineage>
        <taxon>Bacteria</taxon>
        <taxon>Pseudomonadati</taxon>
        <taxon>Pseudomonadota</taxon>
        <taxon>Betaproteobacteria</taxon>
        <taxon>Burkholderiales</taxon>
        <taxon>Burkholderiaceae</taxon>
        <taxon>Paraburkholderia</taxon>
    </lineage>
</organism>
<evidence type="ECO:0000313" key="2">
    <source>
        <dbReference type="Proteomes" id="UP000183487"/>
    </source>
</evidence>
<protein>
    <submittedName>
        <fullName evidence="1">Uncharacterized protein</fullName>
    </submittedName>
</protein>
<sequence length="415" mass="42280">MTALQSINLGTAPAGSDGDTTRAASVKANSNVAVLNAQATLTSAPVTITAASALTAALHLGKRVNIALAAAGIVNVPAASTCGADGVLHLRNVGTTVVTLAITTGSGDTLAISKLNPGESVLLDTDGVHAWTVLLRGRTNSDNETVNGALTAGSLTVNGLATVSGLTMPNGIITFADGSKLSGSQQARNYLDNACGLINTRGYVSGTATTAANQYTLDRWRVVTAGQSLQFTTGTVYSIVMTAPAGGVEQVMDAFSTDGGTFTLSWTGTATATINGVGVVNGGSAVLPASGFTSIKFFSGTFSNPQLVKGTVVLPFTPTHPAVDRTVCAWYCRSLRYDEHGYATAGLYMVRNLSYGAPMRSAPTVTVIGTPTYAGIASPPSVTATAGFLLMYLNQGTTAGAWGVDNYNMLLSADM</sequence>
<evidence type="ECO:0000313" key="1">
    <source>
        <dbReference type="EMBL" id="SDR19197.1"/>
    </source>
</evidence>